<gene>
    <name evidence="2" type="ORF">FH972_026981</name>
</gene>
<organism evidence="2 3">
    <name type="scientific">Carpinus fangiana</name>
    <dbReference type="NCBI Taxonomy" id="176857"/>
    <lineage>
        <taxon>Eukaryota</taxon>
        <taxon>Viridiplantae</taxon>
        <taxon>Streptophyta</taxon>
        <taxon>Embryophyta</taxon>
        <taxon>Tracheophyta</taxon>
        <taxon>Spermatophyta</taxon>
        <taxon>Magnoliopsida</taxon>
        <taxon>eudicotyledons</taxon>
        <taxon>Gunneridae</taxon>
        <taxon>Pentapetalae</taxon>
        <taxon>rosids</taxon>
        <taxon>fabids</taxon>
        <taxon>Fagales</taxon>
        <taxon>Betulaceae</taxon>
        <taxon>Carpinus</taxon>
    </lineage>
</organism>
<dbReference type="Gene3D" id="2.60.120.10">
    <property type="entry name" value="Jelly Rolls"/>
    <property type="match status" value="1"/>
</dbReference>
<sequence>MGDMFVFPKGLVHFQYNIHAKAPEMQRGQTTIESKEVGGNSFPQFEFMLVDQMSHHTITSRPITFFTCGTLLSSGFMSTVQSKPWMI</sequence>
<proteinExistence type="predicted"/>
<comment type="caution">
    <text evidence="2">The sequence shown here is derived from an EMBL/GenBank/DDBJ whole genome shotgun (WGS) entry which is preliminary data.</text>
</comment>
<dbReference type="EMBL" id="VIBQ01000164">
    <property type="protein sequence ID" value="KAB9148296.1"/>
    <property type="molecule type" value="Genomic_DNA"/>
</dbReference>
<dbReference type="InterPro" id="IPR014710">
    <property type="entry name" value="RmlC-like_jellyroll"/>
</dbReference>
<dbReference type="Pfam" id="PF00190">
    <property type="entry name" value="Cupin_1"/>
    <property type="match status" value="1"/>
</dbReference>
<feature type="domain" description="Cupin type-1" evidence="1">
    <location>
        <begin position="2"/>
        <end position="19"/>
    </location>
</feature>
<protein>
    <recommendedName>
        <fullName evidence="1">Cupin type-1 domain-containing protein</fullName>
    </recommendedName>
</protein>
<dbReference type="Proteomes" id="UP000327013">
    <property type="component" value="Unassembled WGS sequence"/>
</dbReference>
<evidence type="ECO:0000259" key="1">
    <source>
        <dbReference type="Pfam" id="PF00190"/>
    </source>
</evidence>
<accession>A0A5N6L5L3</accession>
<reference evidence="2 3" key="1">
    <citation type="submission" date="2019-06" db="EMBL/GenBank/DDBJ databases">
        <title>A chromosomal-level reference genome of Carpinus fangiana (Coryloideae, Betulaceae).</title>
        <authorList>
            <person name="Yang X."/>
            <person name="Wang Z."/>
            <person name="Zhang L."/>
            <person name="Hao G."/>
            <person name="Liu J."/>
            <person name="Yang Y."/>
        </authorList>
    </citation>
    <scope>NUCLEOTIDE SEQUENCE [LARGE SCALE GENOMIC DNA]</scope>
    <source>
        <strain evidence="2">Cfa_2016G</strain>
        <tissue evidence="2">Leaf</tissue>
    </source>
</reference>
<dbReference type="InterPro" id="IPR006045">
    <property type="entry name" value="Cupin_1"/>
</dbReference>
<keyword evidence="3" id="KW-1185">Reference proteome</keyword>
<dbReference type="AlphaFoldDB" id="A0A5N6L5L3"/>
<evidence type="ECO:0000313" key="2">
    <source>
        <dbReference type="EMBL" id="KAB9148296.1"/>
    </source>
</evidence>
<name>A0A5N6L5L3_9ROSI</name>
<evidence type="ECO:0000313" key="3">
    <source>
        <dbReference type="Proteomes" id="UP000327013"/>
    </source>
</evidence>